<keyword evidence="16" id="KW-0511">Multifunctional enzyme</keyword>
<evidence type="ECO:0000256" key="3">
    <source>
        <dbReference type="ARBA" id="ARBA00009409"/>
    </source>
</evidence>
<keyword evidence="10 20" id="KW-0863">Zinc-finger</keyword>
<dbReference type="GO" id="GO:0140078">
    <property type="term" value="F:class I DNA-(apurinic or apyrimidinic site) endonuclease activity"/>
    <property type="evidence" value="ECO:0007669"/>
    <property type="project" value="UniProtKB-EC"/>
</dbReference>
<comment type="subunit">
    <text evidence="4">Monomer.</text>
</comment>
<dbReference type="InterPro" id="IPR015886">
    <property type="entry name" value="H2TH_FPG"/>
</dbReference>
<evidence type="ECO:0000256" key="15">
    <source>
        <dbReference type="ARBA" id="ARBA00023239"/>
    </source>
</evidence>
<keyword evidence="15 23" id="KW-0456">Lyase</keyword>
<dbReference type="GO" id="GO:0006284">
    <property type="term" value="P:base-excision repair"/>
    <property type="evidence" value="ECO:0007669"/>
    <property type="project" value="InterPro"/>
</dbReference>
<dbReference type="InterPro" id="IPR000214">
    <property type="entry name" value="Znf_DNA_glyclase/AP_lyase"/>
</dbReference>
<evidence type="ECO:0000259" key="22">
    <source>
        <dbReference type="PROSITE" id="PS51068"/>
    </source>
</evidence>
<dbReference type="Proteomes" id="UP000007089">
    <property type="component" value="Chromosome"/>
</dbReference>
<organism evidence="23 24">
    <name type="scientific">Anaeromyxobacter dehalogenans (strain ATCC BAA-258 / DSM 21875 / 2CP-1)</name>
    <dbReference type="NCBI Taxonomy" id="455488"/>
    <lineage>
        <taxon>Bacteria</taxon>
        <taxon>Pseudomonadati</taxon>
        <taxon>Myxococcota</taxon>
        <taxon>Myxococcia</taxon>
        <taxon>Myxococcales</taxon>
        <taxon>Cystobacterineae</taxon>
        <taxon>Anaeromyxobacteraceae</taxon>
        <taxon>Anaeromyxobacter</taxon>
    </lineage>
</organism>
<dbReference type="SUPFAM" id="SSF57716">
    <property type="entry name" value="Glucocorticoid receptor-like (DNA-binding domain)"/>
    <property type="match status" value="1"/>
</dbReference>
<dbReference type="GO" id="GO:0008270">
    <property type="term" value="F:zinc ion binding"/>
    <property type="evidence" value="ECO:0007669"/>
    <property type="project" value="UniProtKB-KW"/>
</dbReference>
<evidence type="ECO:0000256" key="18">
    <source>
        <dbReference type="ARBA" id="ARBA00030638"/>
    </source>
</evidence>
<evidence type="ECO:0000256" key="10">
    <source>
        <dbReference type="ARBA" id="ARBA00022771"/>
    </source>
</evidence>
<dbReference type="Gene3D" id="3.20.190.10">
    <property type="entry name" value="MutM-like, N-terminal"/>
    <property type="match status" value="1"/>
</dbReference>
<dbReference type="RefSeq" id="WP_012631715.1">
    <property type="nucleotide sequence ID" value="NC_011891.1"/>
</dbReference>
<dbReference type="GO" id="GO:0034039">
    <property type="term" value="F:8-oxo-7,8-dihydroguanine DNA N-glycosylase activity"/>
    <property type="evidence" value="ECO:0007669"/>
    <property type="project" value="TreeGrafter"/>
</dbReference>
<evidence type="ECO:0000259" key="21">
    <source>
        <dbReference type="PROSITE" id="PS51066"/>
    </source>
</evidence>
<evidence type="ECO:0000256" key="1">
    <source>
        <dbReference type="ARBA" id="ARBA00001668"/>
    </source>
</evidence>
<comment type="catalytic activity">
    <reaction evidence="19">
        <text>2'-deoxyribonucleotide-(2'-deoxyribose 5'-phosphate)-2'-deoxyribonucleotide-DNA = a 3'-end 2'-deoxyribonucleotide-(2,3-dehydro-2,3-deoxyribose 5'-phosphate)-DNA + a 5'-end 5'-phospho-2'-deoxyribonucleoside-DNA + H(+)</text>
        <dbReference type="Rhea" id="RHEA:66592"/>
        <dbReference type="Rhea" id="RHEA-COMP:13180"/>
        <dbReference type="Rhea" id="RHEA-COMP:16897"/>
        <dbReference type="Rhea" id="RHEA-COMP:17067"/>
        <dbReference type="ChEBI" id="CHEBI:15378"/>
        <dbReference type="ChEBI" id="CHEBI:136412"/>
        <dbReference type="ChEBI" id="CHEBI:157695"/>
        <dbReference type="ChEBI" id="CHEBI:167181"/>
        <dbReference type="EC" id="4.2.99.18"/>
    </reaction>
</comment>
<dbReference type="PANTHER" id="PTHR22993:SF9">
    <property type="entry name" value="FORMAMIDOPYRIMIDINE-DNA GLYCOSYLASE"/>
    <property type="match status" value="1"/>
</dbReference>
<evidence type="ECO:0000256" key="13">
    <source>
        <dbReference type="ARBA" id="ARBA00023125"/>
    </source>
</evidence>
<dbReference type="Pfam" id="PF06827">
    <property type="entry name" value="zf-FPG_IleRS"/>
    <property type="match status" value="1"/>
</dbReference>
<dbReference type="InterPro" id="IPR010979">
    <property type="entry name" value="Ribosomal_uS13-like_H2TH"/>
</dbReference>
<evidence type="ECO:0000313" key="23">
    <source>
        <dbReference type="EMBL" id="ACL63658.1"/>
    </source>
</evidence>
<evidence type="ECO:0000256" key="11">
    <source>
        <dbReference type="ARBA" id="ARBA00022801"/>
    </source>
</evidence>
<dbReference type="CDD" id="cd08966">
    <property type="entry name" value="EcFpg-like_N"/>
    <property type="match status" value="1"/>
</dbReference>
<proteinExistence type="inferred from homology"/>
<evidence type="ECO:0000256" key="5">
    <source>
        <dbReference type="ARBA" id="ARBA00012024"/>
    </source>
</evidence>
<dbReference type="SMART" id="SM01232">
    <property type="entry name" value="H2TH"/>
    <property type="match status" value="1"/>
</dbReference>
<dbReference type="HOGENOM" id="CLU_038423_1_2_7"/>
<accession>B8J9V5</accession>
<evidence type="ECO:0000256" key="4">
    <source>
        <dbReference type="ARBA" id="ARBA00011245"/>
    </source>
</evidence>
<sequence>MPELPEVEIAARNLRRWAEGRRVEEVGWDPRARRIFRPATPAAFARALEGARFAGIRRIGKHLLVALERGGAPVGLLAHLGMTGKWVLRGAEEPAPRHARAWLRLDGGGVLHFQDSRLFGRLRTVPGARFEDVPEVAALGPDPLEHGIDPAALAGALAKSRLPVKVKLLDQRLLPGVGNIHASEACFRARVDPRRPSRALSRAEAKALAAAILASFRMTLDAEDGPEITYVEEPGAENPFLVYAREGEPCPRCRKGGRTSPIARVVQAQRSTFFCPRCQR</sequence>
<evidence type="ECO:0000256" key="12">
    <source>
        <dbReference type="ARBA" id="ARBA00022833"/>
    </source>
</evidence>
<dbReference type="SUPFAM" id="SSF46946">
    <property type="entry name" value="S13-like H2TH domain"/>
    <property type="match status" value="1"/>
</dbReference>
<comment type="catalytic activity">
    <reaction evidence="1">
        <text>Hydrolysis of DNA containing ring-opened 7-methylguanine residues, releasing 2,6-diamino-4-hydroxy-5-(N-methyl)formamidopyrimidine.</text>
        <dbReference type="EC" id="3.2.2.23"/>
    </reaction>
</comment>
<dbReference type="Gene3D" id="1.10.8.50">
    <property type="match status" value="1"/>
</dbReference>
<dbReference type="NCBIfam" id="NF002211">
    <property type="entry name" value="PRK01103.1"/>
    <property type="match status" value="1"/>
</dbReference>
<keyword evidence="9" id="KW-0227">DNA damage</keyword>
<keyword evidence="11" id="KW-0378">Hydrolase</keyword>
<dbReference type="KEGG" id="acp:A2cp1_0299"/>
<evidence type="ECO:0000256" key="17">
    <source>
        <dbReference type="ARBA" id="ARBA00023295"/>
    </source>
</evidence>
<keyword evidence="17" id="KW-0326">Glycosidase</keyword>
<feature type="domain" description="Formamidopyrimidine-DNA glycosylase catalytic" evidence="22">
    <location>
        <begin position="2"/>
        <end position="120"/>
    </location>
</feature>
<evidence type="ECO:0000256" key="6">
    <source>
        <dbReference type="ARBA" id="ARBA00012720"/>
    </source>
</evidence>
<keyword evidence="8" id="KW-0479">Metal-binding</keyword>
<name>B8J9V5_ANAD2</name>
<dbReference type="Pfam" id="PF06831">
    <property type="entry name" value="H2TH"/>
    <property type="match status" value="1"/>
</dbReference>
<dbReference type="AlphaFoldDB" id="B8J9V5"/>
<dbReference type="InterPro" id="IPR010663">
    <property type="entry name" value="Znf_FPG/IleRS"/>
</dbReference>
<dbReference type="InterPro" id="IPR012319">
    <property type="entry name" value="FPG_cat"/>
</dbReference>
<gene>
    <name evidence="23" type="ordered locus">A2cp1_0299</name>
</gene>
<dbReference type="SUPFAM" id="SSF81624">
    <property type="entry name" value="N-terminal domain of MutM-like DNA repair proteins"/>
    <property type="match status" value="1"/>
</dbReference>
<evidence type="ECO:0000256" key="19">
    <source>
        <dbReference type="ARBA" id="ARBA00044632"/>
    </source>
</evidence>
<dbReference type="GO" id="GO:0003684">
    <property type="term" value="F:damaged DNA binding"/>
    <property type="evidence" value="ECO:0007669"/>
    <property type="project" value="InterPro"/>
</dbReference>
<evidence type="ECO:0000256" key="8">
    <source>
        <dbReference type="ARBA" id="ARBA00022723"/>
    </source>
</evidence>
<dbReference type="Pfam" id="PF01149">
    <property type="entry name" value="Fapy_DNA_glyco"/>
    <property type="match status" value="1"/>
</dbReference>
<dbReference type="InterPro" id="IPR035937">
    <property type="entry name" value="FPG_N"/>
</dbReference>
<keyword evidence="24" id="KW-1185">Reference proteome</keyword>
<dbReference type="SMART" id="SM00898">
    <property type="entry name" value="Fapy_DNA_glyco"/>
    <property type="match status" value="1"/>
</dbReference>
<feature type="domain" description="FPG-type" evidence="21">
    <location>
        <begin position="241"/>
        <end position="280"/>
    </location>
</feature>
<comment type="cofactor">
    <cofactor evidence="2">
        <name>Zn(2+)</name>
        <dbReference type="ChEBI" id="CHEBI:29105"/>
    </cofactor>
</comment>
<evidence type="ECO:0000256" key="2">
    <source>
        <dbReference type="ARBA" id="ARBA00001947"/>
    </source>
</evidence>
<evidence type="ECO:0000256" key="16">
    <source>
        <dbReference type="ARBA" id="ARBA00023268"/>
    </source>
</evidence>
<dbReference type="EC" id="3.2.2.23" evidence="5"/>
<comment type="similarity">
    <text evidence="3">Belongs to the FPG family.</text>
</comment>
<evidence type="ECO:0000256" key="9">
    <source>
        <dbReference type="ARBA" id="ARBA00022763"/>
    </source>
</evidence>
<dbReference type="PROSITE" id="PS51068">
    <property type="entry name" value="FPG_CAT"/>
    <property type="match status" value="1"/>
</dbReference>
<reference evidence="23" key="1">
    <citation type="submission" date="2009-01" db="EMBL/GenBank/DDBJ databases">
        <title>Complete sequence of Anaeromyxobacter dehalogenans 2CP-1.</title>
        <authorList>
            <consortium name="US DOE Joint Genome Institute"/>
            <person name="Lucas S."/>
            <person name="Copeland A."/>
            <person name="Lapidus A."/>
            <person name="Glavina del Rio T."/>
            <person name="Dalin E."/>
            <person name="Tice H."/>
            <person name="Bruce D."/>
            <person name="Goodwin L."/>
            <person name="Pitluck S."/>
            <person name="Saunders E."/>
            <person name="Brettin T."/>
            <person name="Detter J.C."/>
            <person name="Han C."/>
            <person name="Larimer F."/>
            <person name="Land M."/>
            <person name="Hauser L."/>
            <person name="Kyrpides N."/>
            <person name="Ovchinnikova G."/>
            <person name="Beliaev A.S."/>
            <person name="Richardson P."/>
        </authorList>
    </citation>
    <scope>NUCLEOTIDE SEQUENCE</scope>
    <source>
        <strain evidence="23">2CP-1</strain>
    </source>
</reference>
<dbReference type="EMBL" id="CP001359">
    <property type="protein sequence ID" value="ACL63658.1"/>
    <property type="molecule type" value="Genomic_DNA"/>
</dbReference>
<evidence type="ECO:0000256" key="20">
    <source>
        <dbReference type="PROSITE-ProRule" id="PRU00391"/>
    </source>
</evidence>
<protein>
    <recommendedName>
        <fullName evidence="7">Formamidopyrimidine-DNA glycosylase</fullName>
        <ecNumber evidence="5">3.2.2.23</ecNumber>
        <ecNumber evidence="6">4.2.99.18</ecNumber>
    </recommendedName>
    <alternativeName>
        <fullName evidence="18">DNA-(apurinic or apyrimidinic site) lyase MutM</fullName>
    </alternativeName>
</protein>
<dbReference type="PANTHER" id="PTHR22993">
    <property type="entry name" value="FORMAMIDOPYRIMIDINE-DNA GLYCOSYLASE"/>
    <property type="match status" value="1"/>
</dbReference>
<evidence type="ECO:0000256" key="14">
    <source>
        <dbReference type="ARBA" id="ARBA00023204"/>
    </source>
</evidence>
<evidence type="ECO:0000313" key="24">
    <source>
        <dbReference type="Proteomes" id="UP000007089"/>
    </source>
</evidence>
<evidence type="ECO:0000256" key="7">
    <source>
        <dbReference type="ARBA" id="ARBA00016240"/>
    </source>
</evidence>
<keyword evidence="13" id="KW-0238">DNA-binding</keyword>
<dbReference type="InterPro" id="IPR020629">
    <property type="entry name" value="FPG_Glyclase"/>
</dbReference>
<keyword evidence="12" id="KW-0862">Zinc</keyword>
<dbReference type="EC" id="4.2.99.18" evidence="6"/>
<keyword evidence="14" id="KW-0234">DNA repair</keyword>
<dbReference type="PROSITE" id="PS51066">
    <property type="entry name" value="ZF_FPG_2"/>
    <property type="match status" value="1"/>
</dbReference>